<dbReference type="EMBL" id="JBHUCX010000024">
    <property type="protein sequence ID" value="MFD1675063.1"/>
    <property type="molecule type" value="Genomic_DNA"/>
</dbReference>
<accession>A0ABW4JH62</accession>
<dbReference type="SUPFAM" id="SSF54593">
    <property type="entry name" value="Glyoxalase/Bleomycin resistance protein/Dihydroxybiphenyl dioxygenase"/>
    <property type="match status" value="1"/>
</dbReference>
<comment type="caution">
    <text evidence="3">The sequence shown here is derived from an EMBL/GenBank/DDBJ whole genome shotgun (WGS) entry which is preliminary data.</text>
</comment>
<keyword evidence="1" id="KW-0479">Metal-binding</keyword>
<proteinExistence type="predicted"/>
<dbReference type="InterPro" id="IPR029068">
    <property type="entry name" value="Glyas_Bleomycin-R_OHBP_Dase"/>
</dbReference>
<dbReference type="CDD" id="cd07242">
    <property type="entry name" value="VOC_BsYqjT"/>
    <property type="match status" value="1"/>
</dbReference>
<dbReference type="Pfam" id="PF00903">
    <property type="entry name" value="Glyoxalase"/>
    <property type="match status" value="1"/>
</dbReference>
<gene>
    <name evidence="3" type="ORF">ACFSB2_10190</name>
</gene>
<name>A0ABW4JH62_9BACL</name>
<evidence type="ECO:0000256" key="1">
    <source>
        <dbReference type="ARBA" id="ARBA00022723"/>
    </source>
</evidence>
<evidence type="ECO:0000313" key="4">
    <source>
        <dbReference type="Proteomes" id="UP001597079"/>
    </source>
</evidence>
<dbReference type="InterPro" id="IPR037523">
    <property type="entry name" value="VOC_core"/>
</dbReference>
<dbReference type="PROSITE" id="PS51819">
    <property type="entry name" value="VOC"/>
    <property type="match status" value="1"/>
</dbReference>
<feature type="domain" description="VOC" evidence="2">
    <location>
        <begin position="1"/>
        <end position="123"/>
    </location>
</feature>
<keyword evidence="4" id="KW-1185">Reference proteome</keyword>
<sequence length="123" mass="14506">MELNVSALSRSVKFWGWLLEYLGYETYQDWPEGRSWRKNDAYIVLVQTMPEYLATPYHRRHTGLNHVAFHAGSRKQVDELTNLLRERNIPILYEDRHPFAGGSQHYAVFFEDPDRIKVEVVAP</sequence>
<dbReference type="PANTHER" id="PTHR36113:SF6">
    <property type="entry name" value="FOSFOMYCIN RESISTANCE PROTEIN FOSX"/>
    <property type="match status" value="1"/>
</dbReference>
<dbReference type="InterPro" id="IPR004360">
    <property type="entry name" value="Glyas_Fos-R_dOase_dom"/>
</dbReference>
<dbReference type="InterPro" id="IPR051332">
    <property type="entry name" value="Fosfomycin_Res_Enzymes"/>
</dbReference>
<protein>
    <submittedName>
        <fullName evidence="3">VOC family protein</fullName>
    </submittedName>
</protein>
<dbReference type="RefSeq" id="WP_377943002.1">
    <property type="nucleotide sequence ID" value="NZ_JBHUCX010000024.1"/>
</dbReference>
<evidence type="ECO:0000313" key="3">
    <source>
        <dbReference type="EMBL" id="MFD1675063.1"/>
    </source>
</evidence>
<dbReference type="PANTHER" id="PTHR36113">
    <property type="entry name" value="LYASE, PUTATIVE-RELATED-RELATED"/>
    <property type="match status" value="1"/>
</dbReference>
<evidence type="ECO:0000259" key="2">
    <source>
        <dbReference type="PROSITE" id="PS51819"/>
    </source>
</evidence>
<dbReference type="Proteomes" id="UP001597079">
    <property type="component" value="Unassembled WGS sequence"/>
</dbReference>
<reference evidence="4" key="1">
    <citation type="journal article" date="2019" name="Int. J. Syst. Evol. Microbiol.">
        <title>The Global Catalogue of Microorganisms (GCM) 10K type strain sequencing project: providing services to taxonomists for standard genome sequencing and annotation.</title>
        <authorList>
            <consortium name="The Broad Institute Genomics Platform"/>
            <consortium name="The Broad Institute Genome Sequencing Center for Infectious Disease"/>
            <person name="Wu L."/>
            <person name="Ma J."/>
        </authorList>
    </citation>
    <scope>NUCLEOTIDE SEQUENCE [LARGE SCALE GENOMIC DNA]</scope>
    <source>
        <strain evidence="4">CGMCC 1.12286</strain>
    </source>
</reference>
<organism evidence="3 4">
    <name type="scientific">Alicyclobacillus fodiniaquatilis</name>
    <dbReference type="NCBI Taxonomy" id="1661150"/>
    <lineage>
        <taxon>Bacteria</taxon>
        <taxon>Bacillati</taxon>
        <taxon>Bacillota</taxon>
        <taxon>Bacilli</taxon>
        <taxon>Bacillales</taxon>
        <taxon>Alicyclobacillaceae</taxon>
        <taxon>Alicyclobacillus</taxon>
    </lineage>
</organism>
<dbReference type="Gene3D" id="3.10.180.10">
    <property type="entry name" value="2,3-Dihydroxybiphenyl 1,2-Dioxygenase, domain 1"/>
    <property type="match status" value="1"/>
</dbReference>